<dbReference type="OrthoDB" id="1933455at2759"/>
<keyword evidence="4" id="KW-0479">Metal-binding</keyword>
<accession>A0A1E4S702</accession>
<proteinExistence type="inferred from homology"/>
<dbReference type="GO" id="GO:0005634">
    <property type="term" value="C:nucleus"/>
    <property type="evidence" value="ECO:0007669"/>
    <property type="project" value="TreeGrafter"/>
</dbReference>
<dbReference type="PANTHER" id="PTHR12170:SF2">
    <property type="entry name" value="E3 UBIQUITIN-PROTEIN TRANSFERASE MAEA"/>
    <property type="match status" value="1"/>
</dbReference>
<reference evidence="12 14" key="3">
    <citation type="journal article" date="2016" name="Proc. Natl. Acad. Sci. U.S.A.">
        <title>Comparative genomics of biotechnologically important yeasts.</title>
        <authorList>
            <person name="Riley R."/>
            <person name="Haridas S."/>
            <person name="Wolfe K.H."/>
            <person name="Lopes M.R."/>
            <person name="Hittinger C.T."/>
            <person name="Goeker M."/>
            <person name="Salamov A.A."/>
            <person name="Wisecaver J.H."/>
            <person name="Long T.M."/>
            <person name="Calvey C.H."/>
            <person name="Aerts A.L."/>
            <person name="Barry K.W."/>
            <person name="Choi C."/>
            <person name="Clum A."/>
            <person name="Coughlan A.Y."/>
            <person name="Deshpande S."/>
            <person name="Douglass A.P."/>
            <person name="Hanson S.J."/>
            <person name="Klenk H.-P."/>
            <person name="LaButti K.M."/>
            <person name="Lapidus A."/>
            <person name="Lindquist E.A."/>
            <person name="Lipzen A.M."/>
            <person name="Meier-Kolthoff J.P."/>
            <person name="Ohm R.A."/>
            <person name="Otillar R.P."/>
            <person name="Pangilinan J.L."/>
            <person name="Peng Y."/>
            <person name="Rokas A."/>
            <person name="Rosa C.A."/>
            <person name="Scheuner C."/>
            <person name="Sibirny A.A."/>
            <person name="Slot J.C."/>
            <person name="Stielow J.B."/>
            <person name="Sun H."/>
            <person name="Kurtzman C.P."/>
            <person name="Blackwell M."/>
            <person name="Grigoriev I.V."/>
            <person name="Jeffries T.W."/>
        </authorList>
    </citation>
    <scope>NUCLEOTIDE SEQUENCE [LARGE SCALE GENOMIC DNA]</scope>
    <source>
        <strain evidence="14">ATCC 18201 / CBS 1600 / BCRC 20928 / JCM 3617 / NBRC 0987 / NRRL Y-1542</strain>
        <strain evidence="12">NRRL Y-1542</strain>
    </source>
</reference>
<evidence type="ECO:0000256" key="5">
    <source>
        <dbReference type="ARBA" id="ARBA00022771"/>
    </source>
</evidence>
<evidence type="ECO:0000256" key="7">
    <source>
        <dbReference type="PROSITE-ProRule" id="PRU01215"/>
    </source>
</evidence>
<evidence type="ECO:0000256" key="3">
    <source>
        <dbReference type="ARBA" id="ARBA00022490"/>
    </source>
</evidence>
<dbReference type="InterPro" id="IPR044063">
    <property type="entry name" value="ZF_RING_GID"/>
</dbReference>
<feature type="zinc finger region" description="RING-Gid-type" evidence="7">
    <location>
        <begin position="347"/>
        <end position="408"/>
    </location>
</feature>
<evidence type="ECO:0000259" key="9">
    <source>
        <dbReference type="PROSITE" id="PS50897"/>
    </source>
</evidence>
<dbReference type="GO" id="GO:0061630">
    <property type="term" value="F:ubiquitin protein ligase activity"/>
    <property type="evidence" value="ECO:0007669"/>
    <property type="project" value="InterPro"/>
</dbReference>
<evidence type="ECO:0000256" key="8">
    <source>
        <dbReference type="SAM" id="Coils"/>
    </source>
</evidence>
<feature type="domain" description="CTLH" evidence="9">
    <location>
        <begin position="167"/>
        <end position="224"/>
    </location>
</feature>
<accession>A0A0H5C355</accession>
<organism evidence="11 13">
    <name type="scientific">Cyberlindnera jadinii (strain ATCC 18201 / CBS 1600 / BCRC 20928 / JCM 3617 / NBRC 0987 / NRRL Y-1542)</name>
    <name type="common">Torula yeast</name>
    <name type="synonym">Candida utilis</name>
    <dbReference type="NCBI Taxonomy" id="983966"/>
    <lineage>
        <taxon>Eukaryota</taxon>
        <taxon>Fungi</taxon>
        <taxon>Dikarya</taxon>
        <taxon>Ascomycota</taxon>
        <taxon>Saccharomycotina</taxon>
        <taxon>Saccharomycetes</taxon>
        <taxon>Phaffomycetales</taxon>
        <taxon>Phaffomycetaceae</taxon>
        <taxon>Cyberlindnera</taxon>
    </lineage>
</organism>
<dbReference type="EMBL" id="KV453926">
    <property type="protein sequence ID" value="ODV75304.1"/>
    <property type="molecule type" value="Genomic_DNA"/>
</dbReference>
<dbReference type="Proteomes" id="UP000094389">
    <property type="component" value="Unassembled WGS sequence"/>
</dbReference>
<evidence type="ECO:0000256" key="2">
    <source>
        <dbReference type="ARBA" id="ARBA00010615"/>
    </source>
</evidence>
<dbReference type="GO" id="GO:0043161">
    <property type="term" value="P:proteasome-mediated ubiquitin-dependent protein catabolic process"/>
    <property type="evidence" value="ECO:0007669"/>
    <property type="project" value="InterPro"/>
</dbReference>
<evidence type="ECO:0000256" key="4">
    <source>
        <dbReference type="ARBA" id="ARBA00022723"/>
    </source>
</evidence>
<evidence type="ECO:0000256" key="6">
    <source>
        <dbReference type="ARBA" id="ARBA00022833"/>
    </source>
</evidence>
<evidence type="ECO:0000256" key="1">
    <source>
        <dbReference type="ARBA" id="ARBA00004496"/>
    </source>
</evidence>
<dbReference type="InterPro" id="IPR024964">
    <property type="entry name" value="CTLH/CRA"/>
</dbReference>
<dbReference type="STRING" id="983966.A0A0H5C355"/>
<keyword evidence="3" id="KW-0963">Cytoplasm</keyword>
<dbReference type="PROSITE" id="PS50897">
    <property type="entry name" value="CTLH"/>
    <property type="match status" value="1"/>
</dbReference>
<evidence type="ECO:0000259" key="10">
    <source>
        <dbReference type="PROSITE" id="PS51867"/>
    </source>
</evidence>
<dbReference type="OMA" id="ANHETAR"/>
<keyword evidence="8" id="KW-0175">Coiled coil</keyword>
<dbReference type="PANTHER" id="PTHR12170">
    <property type="entry name" value="MACROPHAGE ERYTHROBLAST ATTACHER-RELATED"/>
    <property type="match status" value="1"/>
</dbReference>
<sequence>MSDKPCEPSVDFHVRLQESSLKIPVESMKRNIKGLQKIDEKVFKKTDDLVKEMAKCKTKEAQRQKLKQIVASLKTHEKKVKSKIEVEKNLQTRIRKRLDKLEELKRLKDSGAAIHDLNDTRLLKWYRDQTNLLVADYLLKNDHNVDSNSGLLLLKSFHFEDMIDSDIILLSNKISSHILNKDLGVLIQWINDNKSYLKKIKSRLEFETRFQEYVELVKSSDFSGAIRLFNDYLIQFTRTYFRDIQLATGLLIFAKKAQCNVGNVNFQRYNALLSADRYTYLSDLFLSIYYKMHGIPEEDPLLVYLSVGVSSLKTRSCLTSHETDVMSFDHILAEKLSTDDHFEQSSCPICSLEFRQLNSLLPYSHVVQSHLFETPVMLPNGNIYDKAKLLAFSKGSNPQGDEIVDPIKLESFTTADMITMFPT</sequence>
<dbReference type="SMART" id="SM00668">
    <property type="entry name" value="CTLH"/>
    <property type="match status" value="1"/>
</dbReference>
<evidence type="ECO:0000313" key="13">
    <source>
        <dbReference type="Proteomes" id="UP000038830"/>
    </source>
</evidence>
<dbReference type="Pfam" id="PF10607">
    <property type="entry name" value="CTLH"/>
    <property type="match status" value="1"/>
</dbReference>
<comment type="similarity">
    <text evidence="2">Belongs to the FYV10 family.</text>
</comment>
<dbReference type="GO" id="GO:0008270">
    <property type="term" value="F:zinc ion binding"/>
    <property type="evidence" value="ECO:0007669"/>
    <property type="project" value="UniProtKB-KW"/>
</dbReference>
<evidence type="ECO:0000313" key="12">
    <source>
        <dbReference type="EMBL" id="ODV75304.1"/>
    </source>
</evidence>
<evidence type="ECO:0000313" key="14">
    <source>
        <dbReference type="Proteomes" id="UP000094389"/>
    </source>
</evidence>
<dbReference type="InterPro" id="IPR006595">
    <property type="entry name" value="CTLH_C"/>
</dbReference>
<name>A0A0H5C355_CYBJN</name>
<reference evidence="11" key="1">
    <citation type="submission" date="2014-12" db="EMBL/GenBank/DDBJ databases">
        <authorList>
            <person name="Jaenicke S."/>
        </authorList>
    </citation>
    <scope>NUCLEOTIDE SEQUENCE [LARGE SCALE GENOMIC DNA]</scope>
    <source>
        <strain evidence="11">CBS1600</strain>
    </source>
</reference>
<keyword evidence="14" id="KW-1185">Reference proteome</keyword>
<gene>
    <name evidence="11" type="ORF">BN1211_2816</name>
    <name evidence="12" type="ORF">CYBJADRAFT_123557</name>
</gene>
<protein>
    <submittedName>
        <fullName evidence="11">Uncharacterized protein</fullName>
    </submittedName>
</protein>
<reference evidence="13" key="2">
    <citation type="journal article" date="2015" name="J. Biotechnol.">
        <title>The structure of the Cyberlindnera jadinii genome and its relation to Candida utilis analyzed by the occurrence of single nucleotide polymorphisms.</title>
        <authorList>
            <person name="Rupp O."/>
            <person name="Brinkrolf K."/>
            <person name="Buerth C."/>
            <person name="Kunigo M."/>
            <person name="Schneider J."/>
            <person name="Jaenicke S."/>
            <person name="Goesmann A."/>
            <person name="Puehler A."/>
            <person name="Jaeger K.-E."/>
            <person name="Ernst J.F."/>
        </authorList>
    </citation>
    <scope>NUCLEOTIDE SEQUENCE [LARGE SCALE GENOMIC DNA]</scope>
    <source>
        <strain evidence="13">ATCC 18201 / CBS 1600 / BCRC 20928 / JCM 3617 / NBRC 0987 / NRRL Y-1542</strain>
    </source>
</reference>
<evidence type="ECO:0000313" key="11">
    <source>
        <dbReference type="EMBL" id="CEP22450.1"/>
    </source>
</evidence>
<comment type="subcellular location">
    <subcellularLocation>
        <location evidence="1">Cytoplasm</location>
    </subcellularLocation>
</comment>
<dbReference type="PROSITE" id="PS51867">
    <property type="entry name" value="ZF_RING_GID"/>
    <property type="match status" value="1"/>
</dbReference>
<dbReference type="InterPro" id="IPR045098">
    <property type="entry name" value="Fyv10_fam"/>
</dbReference>
<dbReference type="EMBL" id="CDQK01000003">
    <property type="protein sequence ID" value="CEP22450.1"/>
    <property type="molecule type" value="Genomic_DNA"/>
</dbReference>
<dbReference type="GO" id="GO:0005737">
    <property type="term" value="C:cytoplasm"/>
    <property type="evidence" value="ECO:0007669"/>
    <property type="project" value="UniProtKB-SubCell"/>
</dbReference>
<dbReference type="GO" id="GO:0034657">
    <property type="term" value="C:GID complex"/>
    <property type="evidence" value="ECO:0007669"/>
    <property type="project" value="TreeGrafter"/>
</dbReference>
<keyword evidence="5 7" id="KW-0863">Zinc-finger</keyword>
<keyword evidence="6" id="KW-0862">Zinc</keyword>
<dbReference type="AlphaFoldDB" id="A0A0H5C355"/>
<dbReference type="Proteomes" id="UP000038830">
    <property type="component" value="Unassembled WGS sequence"/>
</dbReference>
<feature type="coiled-coil region" evidence="8">
    <location>
        <begin position="59"/>
        <end position="107"/>
    </location>
</feature>
<feature type="domain" description="RING-Gid-type" evidence="10">
    <location>
        <begin position="347"/>
        <end position="408"/>
    </location>
</feature>